<dbReference type="OrthoDB" id="5568181at2"/>
<name>A0A1Z4VAF9_9CYAN</name>
<dbReference type="InterPro" id="IPR012296">
    <property type="entry name" value="Nuclease_put_TT1808"/>
</dbReference>
<dbReference type="Proteomes" id="UP000218702">
    <property type="component" value="Chromosome"/>
</dbReference>
<dbReference type="Pfam" id="PF05685">
    <property type="entry name" value="Uma2"/>
    <property type="match status" value="1"/>
</dbReference>
<dbReference type="PANTHER" id="PTHR34107:SF4">
    <property type="entry name" value="SLL1222 PROTEIN"/>
    <property type="match status" value="1"/>
</dbReference>
<reference evidence="2 3" key="1">
    <citation type="submission" date="2017-06" db="EMBL/GenBank/DDBJ databases">
        <title>Genome sequencing of cyanobaciteial culture collection at National Institute for Environmental Studies (NIES).</title>
        <authorList>
            <person name="Hirose Y."/>
            <person name="Shimura Y."/>
            <person name="Fujisawa T."/>
            <person name="Nakamura Y."/>
            <person name="Kawachi M."/>
        </authorList>
    </citation>
    <scope>NUCLEOTIDE SEQUENCE [LARGE SCALE GENOMIC DNA]</scope>
    <source>
        <strain evidence="2 3">NIES-806</strain>
    </source>
</reference>
<sequence>MRWEEVCENKQLQDLPFKIELNKWGQIVMSPVKIKHSFHQGRIQRLLESLLKTGEVMPECAINTSDGVKVADVVWCSDTRFDQIQDEISASIAPEICIEVKSTGNTIDEMEFKKQLYLEAQAIEVWLCNEQGEIRFYNQQGELENSLLVPDFPQQIKR</sequence>
<dbReference type="Gene3D" id="3.90.1570.10">
    <property type="entry name" value="tt1808, chain A"/>
    <property type="match status" value="1"/>
</dbReference>
<dbReference type="AlphaFoldDB" id="A0A1Z4VAF9"/>
<evidence type="ECO:0000259" key="1">
    <source>
        <dbReference type="Pfam" id="PF05685"/>
    </source>
</evidence>
<proteinExistence type="predicted"/>
<dbReference type="CDD" id="cd06260">
    <property type="entry name" value="DUF820-like"/>
    <property type="match status" value="1"/>
</dbReference>
<dbReference type="InterPro" id="IPR008538">
    <property type="entry name" value="Uma2"/>
</dbReference>
<dbReference type="PANTHER" id="PTHR34107">
    <property type="entry name" value="SLL0198 PROTEIN-RELATED"/>
    <property type="match status" value="1"/>
</dbReference>
<accession>A0A1Z4VAF9</accession>
<keyword evidence="3" id="KW-1185">Reference proteome</keyword>
<dbReference type="InterPro" id="IPR011335">
    <property type="entry name" value="Restrct_endonuc-II-like"/>
</dbReference>
<dbReference type="EMBL" id="AP018316">
    <property type="protein sequence ID" value="BAZ88215.1"/>
    <property type="molecule type" value="Genomic_DNA"/>
</dbReference>
<dbReference type="SUPFAM" id="SSF52980">
    <property type="entry name" value="Restriction endonuclease-like"/>
    <property type="match status" value="1"/>
</dbReference>
<gene>
    <name evidence="2" type="ORF">NIES806_44510</name>
</gene>
<organism evidence="2 3">
    <name type="scientific">Dolichospermum compactum NIES-806</name>
    <dbReference type="NCBI Taxonomy" id="1973481"/>
    <lineage>
        <taxon>Bacteria</taxon>
        <taxon>Bacillati</taxon>
        <taxon>Cyanobacteriota</taxon>
        <taxon>Cyanophyceae</taxon>
        <taxon>Nostocales</taxon>
        <taxon>Aphanizomenonaceae</taxon>
        <taxon>Dolichospermum</taxon>
        <taxon>Dolichospermum compactum</taxon>
    </lineage>
</organism>
<dbReference type="RefSeq" id="WP_096670662.1">
    <property type="nucleotide sequence ID" value="NZ_AP018316.1"/>
</dbReference>
<dbReference type="KEGG" id="dcm:NIES806_44510"/>
<protein>
    <recommendedName>
        <fullName evidence="1">Putative restriction endonuclease domain-containing protein</fullName>
    </recommendedName>
</protein>
<evidence type="ECO:0000313" key="2">
    <source>
        <dbReference type="EMBL" id="BAZ88215.1"/>
    </source>
</evidence>
<feature type="domain" description="Putative restriction endonuclease" evidence="1">
    <location>
        <begin position="17"/>
        <end position="142"/>
    </location>
</feature>
<evidence type="ECO:0000313" key="3">
    <source>
        <dbReference type="Proteomes" id="UP000218702"/>
    </source>
</evidence>